<keyword evidence="2 4" id="KW-0863">Zinc-finger</keyword>
<proteinExistence type="predicted"/>
<dbReference type="InterPro" id="IPR019787">
    <property type="entry name" value="Znf_PHD-finger"/>
</dbReference>
<feature type="region of interest" description="Disordered" evidence="5">
    <location>
        <begin position="818"/>
        <end position="839"/>
    </location>
</feature>
<dbReference type="EMBL" id="HBIM01005651">
    <property type="protein sequence ID" value="CAE0406980.1"/>
    <property type="molecule type" value="Transcribed_RNA"/>
</dbReference>
<feature type="region of interest" description="Disordered" evidence="5">
    <location>
        <begin position="474"/>
        <end position="540"/>
    </location>
</feature>
<feature type="region of interest" description="Disordered" evidence="5">
    <location>
        <begin position="344"/>
        <end position="402"/>
    </location>
</feature>
<dbReference type="InterPro" id="IPR001965">
    <property type="entry name" value="Znf_PHD"/>
</dbReference>
<dbReference type="Gene3D" id="2.30.30.1150">
    <property type="match status" value="1"/>
</dbReference>
<evidence type="ECO:0000256" key="1">
    <source>
        <dbReference type="ARBA" id="ARBA00022723"/>
    </source>
</evidence>
<sequence length="933" mass="102110">MVSPIAAATAAAVAADRHKKFYLCAAPRPPDFEELTESVISGFGSLHKAEQVLEKTLDRIQNQHQWQRKSGPGRKSNAEHAIHFYEHVLDELRARTAAAKEESEEKEDEEGTEDNNEADDDNEKEEDDNNEEEEESVEVEDQEEEEEKPTTKEDEQSSKEHDEEESIQEEENPSPSPAKSASTSDTPQKNSSDQCNVCNDTEGRLVVCSSCKLAFHLPCYRPVMEEFPTDPDWRCAYCWLATEPKNSKKRRESAAAVRLMARLRNGNKRRKARQSHEGLNRGGHRKDQEKNERADTEKKEPPAASGNEAKTTGDAKTSPNRSPAAENVKKRKLALLKLADAFTGEIPSPDDEAGRGKRSRKQPTLYDPQMSVPARSWQSDEVGHSDESDSEDEESESTSTRRTVPDGDVYCGFCNDDPQIKLCCFCGCRKCFGKHKKAKLLICDECDEEYHTFCLSPPLDKLPSKKWFCPTCEKKGTTASSDSKTVRSNREAAPPAATVSTTPPAERKSSRKPPQPAEPVVAPPPLQVPIKRGRGRPPKNPEAIAAAAAKFAAMAAAASQAKQQQKSPLKRKRGRPPKSASLQSQQVFQPPRKRGRPPKNPPPPPEVVDDKPKPKRSADGRFTSAKKDGSLSPQFRGSSGSSKSRTTKTVEIRSPDPVATVIHVSRSGRAVKRTSFHDEIDQSEQHLRSERNSFGNQSEMDVGQISGLTKDVAAPNTESLYSTTGSNTPPGTYPAAQDLRASVGESVNQAAGVFSSSTNPVSNPSQMANISSTPTTQQSAISTPLHSASTLPMHGASVVAGKSVPSVPQASTAAAAAALSSGGHTAGTDGDVKVPRRKPGARECVQISRRFGNRVIPQKYSEILFDYCSRGKVEHLIRMRERLDEHARYLELQLAGLEQLVKEKGQSNVTVPVLPEGPDRKLERTIAGEGFEG</sequence>
<feature type="region of interest" description="Disordered" evidence="5">
    <location>
        <begin position="262"/>
        <end position="328"/>
    </location>
</feature>
<keyword evidence="3" id="KW-0862">Zinc</keyword>
<feature type="region of interest" description="Disordered" evidence="5">
    <location>
        <begin position="754"/>
        <end position="783"/>
    </location>
</feature>
<dbReference type="InterPro" id="IPR019786">
    <property type="entry name" value="Zinc_finger_PHD-type_CS"/>
</dbReference>
<feature type="compositionally biased region" description="Acidic residues" evidence="5">
    <location>
        <begin position="162"/>
        <end position="172"/>
    </location>
</feature>
<feature type="region of interest" description="Disordered" evidence="5">
    <location>
        <begin position="556"/>
        <end position="699"/>
    </location>
</feature>
<dbReference type="GO" id="GO:0008270">
    <property type="term" value="F:zinc ion binding"/>
    <property type="evidence" value="ECO:0007669"/>
    <property type="project" value="UniProtKB-KW"/>
</dbReference>
<dbReference type="PANTHER" id="PTHR24102">
    <property type="entry name" value="PHD FINGER PROTEIN"/>
    <property type="match status" value="1"/>
</dbReference>
<gene>
    <name evidence="7" type="ORF">ACOF00016_LOCUS4807</name>
</gene>
<dbReference type="Pfam" id="PF02178">
    <property type="entry name" value="AT_hook"/>
    <property type="match status" value="3"/>
</dbReference>
<feature type="compositionally biased region" description="Low complexity" evidence="5">
    <location>
        <begin position="556"/>
        <end position="566"/>
    </location>
</feature>
<feature type="compositionally biased region" description="Basic and acidic residues" evidence="5">
    <location>
        <begin position="675"/>
        <end position="691"/>
    </location>
</feature>
<evidence type="ECO:0000256" key="2">
    <source>
        <dbReference type="ARBA" id="ARBA00022771"/>
    </source>
</evidence>
<dbReference type="PANTHER" id="PTHR24102:SF28">
    <property type="entry name" value="PHD-TYPE DOMAIN-CONTAINING PROTEIN"/>
    <property type="match status" value="1"/>
</dbReference>
<dbReference type="CDD" id="cd15525">
    <property type="entry name" value="PHD_UHRF1_2"/>
    <property type="match status" value="1"/>
</dbReference>
<dbReference type="PRINTS" id="PR00929">
    <property type="entry name" value="ATHOOK"/>
</dbReference>
<dbReference type="PROSITE" id="PS50016">
    <property type="entry name" value="ZF_PHD_2"/>
    <property type="match status" value="2"/>
</dbReference>
<dbReference type="SMART" id="SM00249">
    <property type="entry name" value="PHD"/>
    <property type="match status" value="2"/>
</dbReference>
<dbReference type="Gene3D" id="3.30.40.10">
    <property type="entry name" value="Zinc/RING finger domain, C3HC4 (zinc finger)"/>
    <property type="match status" value="1"/>
</dbReference>
<feature type="compositionally biased region" description="Low complexity" evidence="5">
    <location>
        <begin position="492"/>
        <end position="504"/>
    </location>
</feature>
<keyword evidence="1" id="KW-0479">Metal-binding</keyword>
<dbReference type="SUPFAM" id="SSF57903">
    <property type="entry name" value="FYVE/PHD zinc finger"/>
    <property type="match status" value="2"/>
</dbReference>
<dbReference type="AlphaFoldDB" id="A0A7S3L0F4"/>
<evidence type="ECO:0000259" key="6">
    <source>
        <dbReference type="PROSITE" id="PS50016"/>
    </source>
</evidence>
<feature type="domain" description="PHD-type" evidence="6">
    <location>
        <begin position="408"/>
        <end position="475"/>
    </location>
</feature>
<feature type="region of interest" description="Disordered" evidence="5">
    <location>
        <begin position="63"/>
        <end position="83"/>
    </location>
</feature>
<dbReference type="InterPro" id="IPR011011">
    <property type="entry name" value="Znf_FYVE_PHD"/>
</dbReference>
<dbReference type="InterPro" id="IPR017956">
    <property type="entry name" value="AT_hook_DNA-bd_motif"/>
</dbReference>
<reference evidence="7" key="1">
    <citation type="submission" date="2021-01" db="EMBL/GenBank/DDBJ databases">
        <authorList>
            <person name="Corre E."/>
            <person name="Pelletier E."/>
            <person name="Niang G."/>
            <person name="Scheremetjew M."/>
            <person name="Finn R."/>
            <person name="Kale V."/>
            <person name="Holt S."/>
            <person name="Cochrane G."/>
            <person name="Meng A."/>
            <person name="Brown T."/>
            <person name="Cohen L."/>
        </authorList>
    </citation>
    <scope>NUCLEOTIDE SEQUENCE</scope>
    <source>
        <strain evidence="7">CCMP127</strain>
    </source>
</reference>
<accession>A0A7S3L0F4</accession>
<feature type="compositionally biased region" description="Low complexity" evidence="5">
    <location>
        <begin position="636"/>
        <end position="647"/>
    </location>
</feature>
<evidence type="ECO:0000256" key="3">
    <source>
        <dbReference type="ARBA" id="ARBA00022833"/>
    </source>
</evidence>
<evidence type="ECO:0000256" key="4">
    <source>
        <dbReference type="PROSITE-ProRule" id="PRU00146"/>
    </source>
</evidence>
<feature type="domain" description="PHD-type" evidence="6">
    <location>
        <begin position="192"/>
        <end position="241"/>
    </location>
</feature>
<organism evidence="7">
    <name type="scientific">Amphora coffeiformis</name>
    <dbReference type="NCBI Taxonomy" id="265554"/>
    <lineage>
        <taxon>Eukaryota</taxon>
        <taxon>Sar</taxon>
        <taxon>Stramenopiles</taxon>
        <taxon>Ochrophyta</taxon>
        <taxon>Bacillariophyta</taxon>
        <taxon>Bacillariophyceae</taxon>
        <taxon>Bacillariophycidae</taxon>
        <taxon>Thalassiophysales</taxon>
        <taxon>Catenulaceae</taxon>
        <taxon>Amphora</taxon>
    </lineage>
</organism>
<feature type="compositionally biased region" description="Low complexity" evidence="5">
    <location>
        <begin position="177"/>
        <end position="187"/>
    </location>
</feature>
<evidence type="ECO:0000256" key="5">
    <source>
        <dbReference type="SAM" id="MobiDB-lite"/>
    </source>
</evidence>
<feature type="compositionally biased region" description="Basic and acidic residues" evidence="5">
    <location>
        <begin position="148"/>
        <end position="161"/>
    </location>
</feature>
<feature type="region of interest" description="Disordered" evidence="5">
    <location>
        <begin position="96"/>
        <end position="195"/>
    </location>
</feature>
<dbReference type="PROSITE" id="PS01359">
    <property type="entry name" value="ZF_PHD_1"/>
    <property type="match status" value="2"/>
</dbReference>
<feature type="compositionally biased region" description="Polar residues" evidence="5">
    <location>
        <begin position="308"/>
        <end position="321"/>
    </location>
</feature>
<evidence type="ECO:0000313" key="7">
    <source>
        <dbReference type="EMBL" id="CAE0406980.1"/>
    </source>
</evidence>
<feature type="compositionally biased region" description="Basic and acidic residues" evidence="5">
    <location>
        <begin position="274"/>
        <end position="301"/>
    </location>
</feature>
<dbReference type="Pfam" id="PF00628">
    <property type="entry name" value="PHD"/>
    <property type="match status" value="2"/>
</dbReference>
<feature type="compositionally biased region" description="Acidic residues" evidence="5">
    <location>
        <begin position="104"/>
        <end position="147"/>
    </location>
</feature>
<dbReference type="GO" id="GO:0003677">
    <property type="term" value="F:DNA binding"/>
    <property type="evidence" value="ECO:0007669"/>
    <property type="project" value="InterPro"/>
</dbReference>
<dbReference type="SMART" id="SM00384">
    <property type="entry name" value="AT_hook"/>
    <property type="match status" value="3"/>
</dbReference>
<dbReference type="InterPro" id="IPR013083">
    <property type="entry name" value="Znf_RING/FYVE/PHD"/>
</dbReference>
<feature type="compositionally biased region" description="Basic and acidic residues" evidence="5">
    <location>
        <begin position="608"/>
        <end position="629"/>
    </location>
</feature>
<feature type="compositionally biased region" description="Low complexity" evidence="5">
    <location>
        <begin position="818"/>
        <end position="828"/>
    </location>
</feature>
<feature type="compositionally biased region" description="Pro residues" evidence="5">
    <location>
        <begin position="513"/>
        <end position="527"/>
    </location>
</feature>
<name>A0A7S3L0F4_9STRA</name>
<protein>
    <recommendedName>
        <fullName evidence="6">PHD-type domain-containing protein</fullName>
    </recommendedName>
</protein>